<dbReference type="SUPFAM" id="SSF82866">
    <property type="entry name" value="Multidrug efflux transporter AcrB transmembrane domain"/>
    <property type="match status" value="2"/>
</dbReference>
<name>A0A6P2X3A8_9BURK</name>
<dbReference type="Gene3D" id="3.30.2090.10">
    <property type="entry name" value="Multidrug efflux transporter AcrB TolC docking domain, DN and DC subdomains"/>
    <property type="match status" value="2"/>
</dbReference>
<dbReference type="PANTHER" id="PTHR32063">
    <property type="match status" value="1"/>
</dbReference>
<dbReference type="PRINTS" id="PR00702">
    <property type="entry name" value="ACRIFLAVINRP"/>
</dbReference>
<keyword evidence="1" id="KW-0472">Membrane</keyword>
<dbReference type="SUPFAM" id="SSF82693">
    <property type="entry name" value="Multidrug efflux transporter AcrB pore domain, PN1, PN2, PC1 and PC2 subdomains"/>
    <property type="match status" value="3"/>
</dbReference>
<feature type="transmembrane region" description="Helical" evidence="1">
    <location>
        <begin position="369"/>
        <end position="388"/>
    </location>
</feature>
<dbReference type="InterPro" id="IPR001036">
    <property type="entry name" value="Acrflvin-R"/>
</dbReference>
<dbReference type="AlphaFoldDB" id="A0A6P2X3A8"/>
<feature type="transmembrane region" description="Helical" evidence="1">
    <location>
        <begin position="432"/>
        <end position="459"/>
    </location>
</feature>
<feature type="transmembrane region" description="Helical" evidence="1">
    <location>
        <begin position="539"/>
        <end position="559"/>
    </location>
</feature>
<keyword evidence="1" id="KW-0812">Transmembrane</keyword>
<feature type="transmembrane region" description="Helical" evidence="1">
    <location>
        <begin position="898"/>
        <end position="918"/>
    </location>
</feature>
<feature type="transmembrane region" description="Helical" evidence="1">
    <location>
        <begin position="343"/>
        <end position="362"/>
    </location>
</feature>
<protein>
    <submittedName>
        <fullName evidence="2">Acriflavin resistance protein</fullName>
    </submittedName>
</protein>
<dbReference type="EMBL" id="CABVQT010000004">
    <property type="protein sequence ID" value="VWD04041.1"/>
    <property type="molecule type" value="Genomic_DNA"/>
</dbReference>
<dbReference type="PANTHER" id="PTHR32063:SF18">
    <property type="entry name" value="CATION EFFLUX SYSTEM PROTEIN"/>
    <property type="match status" value="1"/>
</dbReference>
<feature type="transmembrane region" description="Helical" evidence="1">
    <location>
        <begin position="400"/>
        <end position="420"/>
    </location>
</feature>
<feature type="transmembrane region" description="Helical" evidence="1">
    <location>
        <begin position="21"/>
        <end position="41"/>
    </location>
</feature>
<sequence>MSVSYEEGRFNLSAWALRHQALVVYLIALATLAGILAYTRLAQSEDPPFTFRVMVIRTFWPGATARQVQEQVTDRIGRKLQETPAIDFLRSYSRPGESLIFFTMKDSAPVKDVPETWYQIRKKVGDIGYTLPPGVQGPFFNDEFGDVYTNIWTLEGDGFTPAQLHDYADQLRTVLLRVPGVGKVDYFGDPDQRIFIEVNNAQLTRLGISPQQLGQAINAQNDISSAGTLTTSDDRVFVRPSGQFDNVDAIADTLIRINGRTFRLGDLATVKRGYDDPAVTQMRAGGKAVLGIGVTMQPGGDVIRLGKALDAESKDLQAQLPAGLKLTLVSSMPHAVAHSVDDFLKAVAEAVAIVLVVSLVSLGLRTGMVVVISIPVVLAVTALFMYLFDIGLHKVSLGTLVLALGLLVDDAIIAVEMMAVKLEQGYTRARAAAFAYTSTAFPMLTGTLVTVSGFLPIALAKSSTGEYTRSIFEVSAIALIASWFAAVVLIPLLGFHLLPERKRQAHEAHLPDDHEHDIYDTRFYRRLRGWIDWCIERRFVVLLITGALFVVALMGFTLVPQQFFPSSDRPELLVDLRLPEGASFAATLRETERLEKVIDKRPEIDHSVNFVGSGAPRFYLPLDQQLQLPNFAQFVITAKSVKDREKLATWLETTLREQFPAVRSRLSRLENGPPVGYPVQFRVSGDSIATVRSIAEKVAATMRGDARTVNVQFDWDEPAERSVRFEIDQKKARELNVTSQDVSSFLAMTLSGTTVTQYRERDKLIAVDLRAPRADRVDPGKLAGLALPTPNGPVPLGSLGRFKPTLEYGVVWERDRQPTITVQSDVRAGAQGIDVTHAVDAKLNTLRAQLPVGYQINIGGSVEESAKAQKSINAQMPLMAIAVFTLLMIQLQSFSRVLMVVLTAPLGLIGVVATLLLFGQPFGFVAMLGVIAMFGIIMRNSVILVDQIEQDIAVGHRRIDAIIGATVRRFRPITLTAAAAVLALIPLLRSNFFGPMATALMGGITSATVLTLFYLPALYATWFRVKHDERDPHDGPPLGGTPAAPSGA</sequence>
<dbReference type="InterPro" id="IPR027463">
    <property type="entry name" value="AcrB_DN_DC_subdom"/>
</dbReference>
<feature type="transmembrane region" description="Helical" evidence="1">
    <location>
        <begin position="969"/>
        <end position="988"/>
    </location>
</feature>
<dbReference type="Gene3D" id="1.20.1640.10">
    <property type="entry name" value="Multidrug efflux transporter AcrB transmembrane domain"/>
    <property type="match status" value="2"/>
</dbReference>
<dbReference type="Pfam" id="PF00873">
    <property type="entry name" value="ACR_tran"/>
    <property type="match status" value="1"/>
</dbReference>
<accession>A0A6P2X3A8</accession>
<evidence type="ECO:0000313" key="3">
    <source>
        <dbReference type="Proteomes" id="UP000494182"/>
    </source>
</evidence>
<dbReference type="GO" id="GO:0042910">
    <property type="term" value="F:xenobiotic transmembrane transporter activity"/>
    <property type="evidence" value="ECO:0007669"/>
    <property type="project" value="TreeGrafter"/>
</dbReference>
<reference evidence="2 3" key="1">
    <citation type="submission" date="2019-09" db="EMBL/GenBank/DDBJ databases">
        <authorList>
            <person name="Depoorter E."/>
        </authorList>
    </citation>
    <scope>NUCLEOTIDE SEQUENCE [LARGE SCALE GENOMIC DNA]</scope>
    <source>
        <strain evidence="2">R-71171</strain>
    </source>
</reference>
<dbReference type="RefSeq" id="WP_174972799.1">
    <property type="nucleotide sequence ID" value="NZ_CABVQT010000004.1"/>
</dbReference>
<gene>
    <name evidence="2" type="ORF">BCO71171_02031</name>
</gene>
<feature type="transmembrane region" description="Helical" evidence="1">
    <location>
        <begin position="924"/>
        <end position="948"/>
    </location>
</feature>
<evidence type="ECO:0000256" key="1">
    <source>
        <dbReference type="SAM" id="Phobius"/>
    </source>
</evidence>
<dbReference type="Gene3D" id="3.30.70.1320">
    <property type="entry name" value="Multidrug efflux transporter AcrB pore domain like"/>
    <property type="match status" value="1"/>
</dbReference>
<proteinExistence type="predicted"/>
<evidence type="ECO:0000313" key="2">
    <source>
        <dbReference type="EMBL" id="VWD04041.1"/>
    </source>
</evidence>
<feature type="transmembrane region" description="Helical" evidence="1">
    <location>
        <begin position="874"/>
        <end position="891"/>
    </location>
</feature>
<dbReference type="Gene3D" id="3.30.70.1430">
    <property type="entry name" value="Multidrug efflux transporter AcrB pore domain"/>
    <property type="match status" value="2"/>
</dbReference>
<dbReference type="Proteomes" id="UP000494182">
    <property type="component" value="Unassembled WGS sequence"/>
</dbReference>
<feature type="transmembrane region" description="Helical" evidence="1">
    <location>
        <begin position="1000"/>
        <end position="1020"/>
    </location>
</feature>
<keyword evidence="1" id="KW-1133">Transmembrane helix</keyword>
<feature type="transmembrane region" description="Helical" evidence="1">
    <location>
        <begin position="471"/>
        <end position="495"/>
    </location>
</feature>
<dbReference type="SUPFAM" id="SSF82714">
    <property type="entry name" value="Multidrug efflux transporter AcrB TolC docking domain, DN and DC subdomains"/>
    <property type="match status" value="2"/>
</dbReference>
<dbReference type="GO" id="GO:0005886">
    <property type="term" value="C:plasma membrane"/>
    <property type="evidence" value="ECO:0007669"/>
    <property type="project" value="TreeGrafter"/>
</dbReference>
<organism evidence="2 3">
    <name type="scientific">Burkholderia contaminans</name>
    <dbReference type="NCBI Taxonomy" id="488447"/>
    <lineage>
        <taxon>Bacteria</taxon>
        <taxon>Pseudomonadati</taxon>
        <taxon>Pseudomonadota</taxon>
        <taxon>Betaproteobacteria</taxon>
        <taxon>Burkholderiales</taxon>
        <taxon>Burkholderiaceae</taxon>
        <taxon>Burkholderia</taxon>
        <taxon>Burkholderia cepacia complex</taxon>
    </lineage>
</organism>
<dbReference type="Gene3D" id="3.30.70.1440">
    <property type="entry name" value="Multidrug efflux transporter AcrB pore domain"/>
    <property type="match status" value="1"/>
</dbReference>